<dbReference type="AlphaFoldDB" id="A0A0F4YNX8"/>
<keyword evidence="5" id="KW-0029">Amino-acid transport</keyword>
<dbReference type="GO" id="GO:0015194">
    <property type="term" value="F:L-serine transmembrane transporter activity"/>
    <property type="evidence" value="ECO:0007669"/>
    <property type="project" value="EnsemblFungi"/>
</dbReference>
<sequence>MSSSLPGSRELPRSQYDLNTYWGRVRESASISDPRMLFVSSAGLENAKRLVTAYKQGQIKEMTPELWYAKKVVDSTLHPDTGEPVFLPFRMSCFVLSNLVVTAGMLTPGLKTTGTLLWQIANQSLNVAINSANANKSTPLTTSMMVKSYLMAVSASCSVALGLNALVPRLKNVSPNTRLILSRLVPFAAVSSATALNVLLMRGEEMRRGIDVYPVLSEEEKKKREATGEPVQSLGKSKKAATIAVSETAISRVLNATPIMVLPPLILVRLEKMDWLKTRPRLVLPVNLGLILTTSIFALPLALGAFPQRQAISARSLEEEFWDKGGEGGMVEFNRGM</sequence>
<feature type="transmembrane region" description="Helical" evidence="9">
    <location>
        <begin position="149"/>
        <end position="167"/>
    </location>
</feature>
<protein>
    <recommendedName>
        <fullName evidence="9">Sidoreflexin</fullName>
    </recommendedName>
</protein>
<evidence type="ECO:0000256" key="4">
    <source>
        <dbReference type="ARBA" id="ARBA00022692"/>
    </source>
</evidence>
<feature type="transmembrane region" description="Helical" evidence="9">
    <location>
        <begin position="179"/>
        <end position="200"/>
    </location>
</feature>
<dbReference type="GO" id="GO:0071454">
    <property type="term" value="P:cellular response to anoxia"/>
    <property type="evidence" value="ECO:0007669"/>
    <property type="project" value="EnsemblFungi"/>
</dbReference>
<dbReference type="GO" id="GO:0015075">
    <property type="term" value="F:monoatomic ion transmembrane transporter activity"/>
    <property type="evidence" value="ECO:0007669"/>
    <property type="project" value="InterPro"/>
</dbReference>
<comment type="subcellular location">
    <subcellularLocation>
        <location evidence="1 9">Mitochondrion membrane</location>
        <topology evidence="1 9">Multi-pass membrane protein</topology>
    </subcellularLocation>
</comment>
<comment type="caution">
    <text evidence="9">Lacks conserved residue(s) required for the propagation of feature annotation.</text>
</comment>
<dbReference type="PANTHER" id="PTHR11153">
    <property type="entry name" value="SIDEROFLEXIN"/>
    <property type="match status" value="1"/>
</dbReference>
<keyword evidence="4 9" id="KW-0812">Transmembrane</keyword>
<accession>A0A0F4YNX8</accession>
<reference evidence="10 11" key="1">
    <citation type="submission" date="2015-04" db="EMBL/GenBank/DDBJ databases">
        <authorList>
            <person name="Heijne W.H."/>
            <person name="Fedorova N.D."/>
            <person name="Nierman W.C."/>
            <person name="Vollebregt A.W."/>
            <person name="Zhao Z."/>
            <person name="Wu L."/>
            <person name="Kumar M."/>
            <person name="Stam H."/>
            <person name="van den Berg M.A."/>
            <person name="Pel H.J."/>
        </authorList>
    </citation>
    <scope>NUCLEOTIDE SEQUENCE [LARGE SCALE GENOMIC DNA]</scope>
    <source>
        <strain evidence="10 11">CBS 393.64</strain>
    </source>
</reference>
<keyword evidence="6 9" id="KW-1133">Transmembrane helix</keyword>
<keyword evidence="11" id="KW-1185">Reference proteome</keyword>
<evidence type="ECO:0000256" key="7">
    <source>
        <dbReference type="ARBA" id="ARBA00023128"/>
    </source>
</evidence>
<proteinExistence type="inferred from homology"/>
<evidence type="ECO:0000256" key="8">
    <source>
        <dbReference type="ARBA" id="ARBA00023136"/>
    </source>
</evidence>
<dbReference type="PANTHER" id="PTHR11153:SF6">
    <property type="entry name" value="SIDEROFLEXIN-5"/>
    <property type="match status" value="1"/>
</dbReference>
<dbReference type="STRING" id="1408163.A0A0F4YNX8"/>
<dbReference type="OrthoDB" id="6608471at2759"/>
<evidence type="ECO:0000256" key="6">
    <source>
        <dbReference type="ARBA" id="ARBA00022989"/>
    </source>
</evidence>
<dbReference type="RefSeq" id="XP_013326402.1">
    <property type="nucleotide sequence ID" value="XM_013470948.1"/>
</dbReference>
<dbReference type="GeneID" id="25318527"/>
<keyword evidence="8 9" id="KW-0472">Membrane</keyword>
<comment type="caution">
    <text evidence="10">The sequence shown here is derived from an EMBL/GenBank/DDBJ whole genome shotgun (WGS) entry which is preliminary data.</text>
</comment>
<dbReference type="InterPro" id="IPR004686">
    <property type="entry name" value="Mtc"/>
</dbReference>
<feature type="transmembrane region" description="Helical" evidence="9">
    <location>
        <begin position="282"/>
        <end position="306"/>
    </location>
</feature>
<name>A0A0F4YNX8_RASE3</name>
<keyword evidence="3" id="KW-0813">Transport</keyword>
<dbReference type="GO" id="GO:0006730">
    <property type="term" value="P:one-carbon metabolic process"/>
    <property type="evidence" value="ECO:0007669"/>
    <property type="project" value="EnsemblFungi"/>
</dbReference>
<dbReference type="Proteomes" id="UP000053958">
    <property type="component" value="Unassembled WGS sequence"/>
</dbReference>
<evidence type="ECO:0000313" key="11">
    <source>
        <dbReference type="Proteomes" id="UP000053958"/>
    </source>
</evidence>
<evidence type="ECO:0000256" key="5">
    <source>
        <dbReference type="ARBA" id="ARBA00022970"/>
    </source>
</evidence>
<evidence type="ECO:0000256" key="2">
    <source>
        <dbReference type="ARBA" id="ARBA00005974"/>
    </source>
</evidence>
<evidence type="ECO:0000256" key="1">
    <source>
        <dbReference type="ARBA" id="ARBA00004225"/>
    </source>
</evidence>
<keyword evidence="7 9" id="KW-0496">Mitochondrion</keyword>
<dbReference type="EMBL" id="LASV01000316">
    <property type="protein sequence ID" value="KKA19790.1"/>
    <property type="molecule type" value="Genomic_DNA"/>
</dbReference>
<dbReference type="Pfam" id="PF03820">
    <property type="entry name" value="SFXNs"/>
    <property type="match status" value="1"/>
</dbReference>
<dbReference type="NCBIfam" id="TIGR00798">
    <property type="entry name" value="mtc"/>
    <property type="match status" value="1"/>
</dbReference>
<evidence type="ECO:0000313" key="10">
    <source>
        <dbReference type="EMBL" id="KKA19790.1"/>
    </source>
</evidence>
<evidence type="ECO:0000256" key="3">
    <source>
        <dbReference type="ARBA" id="ARBA00022448"/>
    </source>
</evidence>
<evidence type="ECO:0000256" key="9">
    <source>
        <dbReference type="RuleBase" id="RU362000"/>
    </source>
</evidence>
<dbReference type="GO" id="GO:0005743">
    <property type="term" value="C:mitochondrial inner membrane"/>
    <property type="evidence" value="ECO:0007669"/>
    <property type="project" value="TreeGrafter"/>
</dbReference>
<comment type="similarity">
    <text evidence="2 9">Belongs to the sideroflexin family.</text>
</comment>
<gene>
    <name evidence="10" type="ORF">T310_6215</name>
</gene>
<organism evidence="10 11">
    <name type="scientific">Rasamsonia emersonii (strain ATCC 16479 / CBS 393.64 / IMI 116815)</name>
    <dbReference type="NCBI Taxonomy" id="1408163"/>
    <lineage>
        <taxon>Eukaryota</taxon>
        <taxon>Fungi</taxon>
        <taxon>Dikarya</taxon>
        <taxon>Ascomycota</taxon>
        <taxon>Pezizomycotina</taxon>
        <taxon>Eurotiomycetes</taxon>
        <taxon>Eurotiomycetidae</taxon>
        <taxon>Eurotiales</taxon>
        <taxon>Trichocomaceae</taxon>
        <taxon>Rasamsonia</taxon>
    </lineage>
</organism>
<dbReference type="GO" id="GO:0140300">
    <property type="term" value="P:serine import into mitochondrion"/>
    <property type="evidence" value="ECO:0007669"/>
    <property type="project" value="EnsemblFungi"/>
</dbReference>